<gene>
    <name evidence="1" type="ORF">FSB78_05600</name>
</gene>
<accession>A0A5C6UEL0</accession>
<dbReference type="AlphaFoldDB" id="A0A5C6UEL0"/>
<sequence>MLIVSIVAVLMQAAPVADRPGRGTVTVTLRDADPVRDAAGDAVDDPFVQATRNALSNADFVVLPAGDHGRYVATVVVTRQQRGVVTANGVEDKSSADVGNWGGGVRVTLPSRKTSLHGLVVTEMHIEMRRRSDQGLVWSGSALTAQVDGTSAGSPRAVGTKLANRIVAQFPVTVNGPISVP</sequence>
<dbReference type="RefSeq" id="WP_147080706.1">
    <property type="nucleotide sequence ID" value="NZ_VOQR01000001.1"/>
</dbReference>
<evidence type="ECO:0000313" key="1">
    <source>
        <dbReference type="EMBL" id="TXC70475.1"/>
    </source>
</evidence>
<keyword evidence="2" id="KW-1185">Reference proteome</keyword>
<organism evidence="1 2">
    <name type="scientific">Sphingomonas ginsenosidivorax</name>
    <dbReference type="NCBI Taxonomy" id="862135"/>
    <lineage>
        <taxon>Bacteria</taxon>
        <taxon>Pseudomonadati</taxon>
        <taxon>Pseudomonadota</taxon>
        <taxon>Alphaproteobacteria</taxon>
        <taxon>Sphingomonadales</taxon>
        <taxon>Sphingomonadaceae</taxon>
        <taxon>Sphingomonas</taxon>
    </lineage>
</organism>
<dbReference type="Proteomes" id="UP000321250">
    <property type="component" value="Unassembled WGS sequence"/>
</dbReference>
<dbReference type="EMBL" id="VOQR01000001">
    <property type="protein sequence ID" value="TXC70475.1"/>
    <property type="molecule type" value="Genomic_DNA"/>
</dbReference>
<comment type="caution">
    <text evidence="1">The sequence shown here is derived from an EMBL/GenBank/DDBJ whole genome shotgun (WGS) entry which is preliminary data.</text>
</comment>
<dbReference type="SUPFAM" id="SSF52743">
    <property type="entry name" value="Subtilisin-like"/>
    <property type="match status" value="1"/>
</dbReference>
<name>A0A5C6UEL0_9SPHN</name>
<evidence type="ECO:0000313" key="2">
    <source>
        <dbReference type="Proteomes" id="UP000321250"/>
    </source>
</evidence>
<protein>
    <submittedName>
        <fullName evidence="1">DUF4136 domain-containing protein</fullName>
    </submittedName>
</protein>
<dbReference type="GO" id="GO:0006508">
    <property type="term" value="P:proteolysis"/>
    <property type="evidence" value="ECO:0007669"/>
    <property type="project" value="InterPro"/>
</dbReference>
<dbReference type="GO" id="GO:0004252">
    <property type="term" value="F:serine-type endopeptidase activity"/>
    <property type="evidence" value="ECO:0007669"/>
    <property type="project" value="InterPro"/>
</dbReference>
<dbReference type="InterPro" id="IPR036852">
    <property type="entry name" value="Peptidase_S8/S53_dom_sf"/>
</dbReference>
<dbReference type="OrthoDB" id="7561844at2"/>
<proteinExistence type="predicted"/>
<reference evidence="1 2" key="1">
    <citation type="journal article" date="2013" name="Antonie Van Leeuwenhoek">
        <title>Sphingomonas ginsenosidivorax sp. nov., with the ability to transform ginsenosides.</title>
        <authorList>
            <person name="Jin X.F."/>
            <person name="Kim J.K."/>
            <person name="Liu Q.M."/>
            <person name="Kang M.S."/>
            <person name="He D."/>
            <person name="Jin F.X."/>
            <person name="Kim S.C."/>
            <person name="Im W.T."/>
        </authorList>
    </citation>
    <scope>NUCLEOTIDE SEQUENCE [LARGE SCALE GENOMIC DNA]</scope>
    <source>
        <strain evidence="1 2">KHI67</strain>
    </source>
</reference>